<keyword evidence="6" id="KW-0498">Mitosis</keyword>
<sequence length="397" mass="47070">MHNMIIIDVDYNRNAYVFPILPDADIVQFLEQVVEGFTDQDVKKPTVQRLNLVYDAILRVTTGVTKEEWGNKDWNDHLENRLHNKIDNAEELLEKSEELVNRYNTLVEKVNELKSQRKEQENEVKVYMQQNANLMSGMRELKKKQTGLLNEIATLKNIRVDWTEKINNTHFLVVTAKQVLEKLKSRIVLNPEKLKQTIEEMNETMAREKETMLGLDKKVRDIQTKFDMLTIVEEEIISCNKMLDDAINQRIKADKANKDFRDLQAEAENKRQFLREYVKKEQIISRQKLNLEERTQRLREKHNQRMAETEKKYTALQAEYEKILEERKEIELKAAEEKNIYNETLAKCNDLVQAWNKEKAEVESEFKALKDRIEGYHQEIILTCRVHKIFTDKAPNF</sequence>
<evidence type="ECO:0000256" key="3">
    <source>
        <dbReference type="ARBA" id="ARBA00005498"/>
    </source>
</evidence>
<evidence type="ECO:0000256" key="9">
    <source>
        <dbReference type="ARBA" id="ARBA00023306"/>
    </source>
</evidence>
<feature type="coiled-coil region" evidence="11">
    <location>
        <begin position="75"/>
        <end position="158"/>
    </location>
</feature>
<dbReference type="OrthoDB" id="8194677at2759"/>
<evidence type="ECO:0000259" key="13">
    <source>
        <dbReference type="Pfam" id="PF18595"/>
    </source>
</evidence>
<keyword evidence="5" id="KW-0132">Cell division</keyword>
<comment type="similarity">
    <text evidence="3">Belongs to the NUF2 family.</text>
</comment>
<name>A0A9N8V344_9GLOM</name>
<evidence type="ECO:0000256" key="5">
    <source>
        <dbReference type="ARBA" id="ARBA00022618"/>
    </source>
</evidence>
<keyword evidence="8" id="KW-0539">Nucleus</keyword>
<dbReference type="InterPro" id="IPR005549">
    <property type="entry name" value="Kinetochore_Nuf2_N"/>
</dbReference>
<dbReference type="Gene3D" id="1.10.418.60">
    <property type="entry name" value="Ncd80 complex, Nuf2 subunit"/>
    <property type="match status" value="1"/>
</dbReference>
<evidence type="ECO:0000256" key="4">
    <source>
        <dbReference type="ARBA" id="ARBA00022454"/>
    </source>
</evidence>
<dbReference type="GO" id="GO:0031262">
    <property type="term" value="C:Ndc80 complex"/>
    <property type="evidence" value="ECO:0007669"/>
    <property type="project" value="InterPro"/>
</dbReference>
<dbReference type="InterPro" id="IPR041112">
    <property type="entry name" value="Nuf2_DHR10-like"/>
</dbReference>
<evidence type="ECO:0000256" key="1">
    <source>
        <dbReference type="ARBA" id="ARBA00004123"/>
    </source>
</evidence>
<keyword evidence="7 11" id="KW-0175">Coiled coil</keyword>
<keyword evidence="10" id="KW-0137">Centromere</keyword>
<keyword evidence="9" id="KW-0131">Cell cycle</keyword>
<evidence type="ECO:0000256" key="2">
    <source>
        <dbReference type="ARBA" id="ARBA00004584"/>
    </source>
</evidence>
<dbReference type="GO" id="GO:0005634">
    <property type="term" value="C:nucleus"/>
    <property type="evidence" value="ECO:0007669"/>
    <property type="project" value="UniProtKB-SubCell"/>
</dbReference>
<evidence type="ECO:0000256" key="7">
    <source>
        <dbReference type="ARBA" id="ARBA00023054"/>
    </source>
</evidence>
<dbReference type="GO" id="GO:0051301">
    <property type="term" value="P:cell division"/>
    <property type="evidence" value="ECO:0007669"/>
    <property type="project" value="UniProtKB-KW"/>
</dbReference>
<comment type="subcellular location">
    <subcellularLocation>
        <location evidence="2">Chromosome</location>
        <location evidence="2">Centromere</location>
    </subcellularLocation>
    <subcellularLocation>
        <location evidence="1">Nucleus</location>
    </subcellularLocation>
</comment>
<keyword evidence="4" id="KW-0158">Chromosome</keyword>
<proteinExistence type="inferred from homology"/>
<feature type="coiled-coil region" evidence="11">
    <location>
        <begin position="292"/>
        <end position="379"/>
    </location>
</feature>
<evidence type="ECO:0000313" key="14">
    <source>
        <dbReference type="EMBL" id="CAG8435468.1"/>
    </source>
</evidence>
<evidence type="ECO:0000313" key="15">
    <source>
        <dbReference type="Proteomes" id="UP000789706"/>
    </source>
</evidence>
<dbReference type="Proteomes" id="UP000789706">
    <property type="component" value="Unassembled WGS sequence"/>
</dbReference>
<evidence type="ECO:0000256" key="8">
    <source>
        <dbReference type="ARBA" id="ARBA00023242"/>
    </source>
</evidence>
<keyword evidence="15" id="KW-1185">Reference proteome</keyword>
<accession>A0A9N8V344</accession>
<feature type="domain" description="Nuf2 DHR10-like" evidence="13">
    <location>
        <begin position="203"/>
        <end position="318"/>
    </location>
</feature>
<reference evidence="14" key="1">
    <citation type="submission" date="2021-06" db="EMBL/GenBank/DDBJ databases">
        <authorList>
            <person name="Kallberg Y."/>
            <person name="Tangrot J."/>
            <person name="Rosling A."/>
        </authorList>
    </citation>
    <scope>NUCLEOTIDE SEQUENCE</scope>
    <source>
        <strain evidence="14">AZ414A</strain>
    </source>
</reference>
<dbReference type="AlphaFoldDB" id="A0A9N8V344"/>
<gene>
    <name evidence="14" type="ORF">DEBURN_LOCUS882</name>
</gene>
<dbReference type="EMBL" id="CAJVPK010000032">
    <property type="protein sequence ID" value="CAG8435468.1"/>
    <property type="molecule type" value="Genomic_DNA"/>
</dbReference>
<evidence type="ECO:0000256" key="11">
    <source>
        <dbReference type="SAM" id="Coils"/>
    </source>
</evidence>
<evidence type="ECO:0000256" key="10">
    <source>
        <dbReference type="ARBA" id="ARBA00023328"/>
    </source>
</evidence>
<evidence type="ECO:0000256" key="6">
    <source>
        <dbReference type="ARBA" id="ARBA00022776"/>
    </source>
</evidence>
<protein>
    <submittedName>
        <fullName evidence="14">5742_t:CDS:1</fullName>
    </submittedName>
</protein>
<dbReference type="Pfam" id="PF03800">
    <property type="entry name" value="Nuf2"/>
    <property type="match status" value="1"/>
</dbReference>
<evidence type="ECO:0000259" key="12">
    <source>
        <dbReference type="Pfam" id="PF03800"/>
    </source>
</evidence>
<dbReference type="InterPro" id="IPR038275">
    <property type="entry name" value="Nuf2_N_sf"/>
</dbReference>
<organism evidence="14 15">
    <name type="scientific">Diversispora eburnea</name>
    <dbReference type="NCBI Taxonomy" id="1213867"/>
    <lineage>
        <taxon>Eukaryota</taxon>
        <taxon>Fungi</taxon>
        <taxon>Fungi incertae sedis</taxon>
        <taxon>Mucoromycota</taxon>
        <taxon>Glomeromycotina</taxon>
        <taxon>Glomeromycetes</taxon>
        <taxon>Diversisporales</taxon>
        <taxon>Diversisporaceae</taxon>
        <taxon>Diversispora</taxon>
    </lineage>
</organism>
<dbReference type="Pfam" id="PF18595">
    <property type="entry name" value="Nuf2_DHR10-like"/>
    <property type="match status" value="1"/>
</dbReference>
<comment type="caution">
    <text evidence="14">The sequence shown here is derived from an EMBL/GenBank/DDBJ whole genome shotgun (WGS) entry which is preliminary data.</text>
</comment>
<feature type="domain" description="Kinetochore protein Nuf2 N-terminal" evidence="12">
    <location>
        <begin position="16"/>
        <end position="75"/>
    </location>
</feature>